<dbReference type="Pfam" id="PF07484">
    <property type="entry name" value="Collar"/>
    <property type="match status" value="1"/>
</dbReference>
<accession>A0A6J5NUY2</accession>
<organism evidence="2">
    <name type="scientific">uncultured Caudovirales phage</name>
    <dbReference type="NCBI Taxonomy" id="2100421"/>
    <lineage>
        <taxon>Viruses</taxon>
        <taxon>Duplodnaviria</taxon>
        <taxon>Heunggongvirae</taxon>
        <taxon>Uroviricota</taxon>
        <taxon>Caudoviricetes</taxon>
        <taxon>Peduoviridae</taxon>
        <taxon>Maltschvirus</taxon>
        <taxon>Maltschvirus maltsch</taxon>
    </lineage>
</organism>
<feature type="domain" description="Phage tail collar" evidence="1">
    <location>
        <begin position="122"/>
        <end position="166"/>
    </location>
</feature>
<evidence type="ECO:0000313" key="2">
    <source>
        <dbReference type="EMBL" id="CAB4163279.1"/>
    </source>
</evidence>
<gene>
    <name evidence="2" type="ORF">UFOVP811_18</name>
</gene>
<protein>
    <submittedName>
        <fullName evidence="2">Phage tail collar domain containing protein</fullName>
    </submittedName>
</protein>
<dbReference type="SUPFAM" id="SSF88874">
    <property type="entry name" value="Receptor-binding domain of short tail fibre protein gp12"/>
    <property type="match status" value="1"/>
</dbReference>
<evidence type="ECO:0000259" key="1">
    <source>
        <dbReference type="Pfam" id="PF07484"/>
    </source>
</evidence>
<sequence>MPGQQIQKGTTYVNYPAVGNSQVTAENLNDHVDNAVLLPGAISAQVENVPQGVDYVMAERSGFLFKYTLNAIRQLFSSFFVSLTGGTMTGPLILNSSNPATSATAASKGYVDSATSSAVPSGTIAMWGTASVPVGWIQCNGQSTAGWPNLQAIYGTNVPDLRGEFIRGFDNGRGVDPGRGIRSFQGQTIESHAHTYQNANLTIIEENGGLTVQSIQKPALTYNTASTTAAGSAETRPRNIALMFIVKT</sequence>
<reference evidence="2" key="1">
    <citation type="submission" date="2020-04" db="EMBL/GenBank/DDBJ databases">
        <authorList>
            <person name="Chiriac C."/>
            <person name="Salcher M."/>
            <person name="Ghai R."/>
            <person name="Kavagutti S V."/>
        </authorList>
    </citation>
    <scope>NUCLEOTIDE SEQUENCE</scope>
</reference>
<dbReference type="Gene3D" id="3.90.1340.10">
    <property type="entry name" value="Phage tail collar domain"/>
    <property type="match status" value="1"/>
</dbReference>
<dbReference type="InterPro" id="IPR011083">
    <property type="entry name" value="Phage_tail_collar_dom"/>
</dbReference>
<dbReference type="InterPro" id="IPR037053">
    <property type="entry name" value="Phage_tail_collar_dom_sf"/>
</dbReference>
<name>A0A6J5NUY2_9CAUD</name>
<dbReference type="EMBL" id="LR796748">
    <property type="protein sequence ID" value="CAB4163279.1"/>
    <property type="molecule type" value="Genomic_DNA"/>
</dbReference>
<proteinExistence type="predicted"/>